<dbReference type="Proteomes" id="UP000757232">
    <property type="component" value="Unassembled WGS sequence"/>
</dbReference>
<feature type="region of interest" description="Disordered" evidence="1">
    <location>
        <begin position="58"/>
        <end position="80"/>
    </location>
</feature>
<dbReference type="EMBL" id="LNZH02000094">
    <property type="protein sequence ID" value="OCB91325.1"/>
    <property type="molecule type" value="Genomic_DNA"/>
</dbReference>
<protein>
    <submittedName>
        <fullName evidence="2">Uncharacterized protein</fullName>
    </submittedName>
</protein>
<organism evidence="2 3">
    <name type="scientific">Sanghuangporus baumii</name>
    <name type="common">Phellinus baumii</name>
    <dbReference type="NCBI Taxonomy" id="108892"/>
    <lineage>
        <taxon>Eukaryota</taxon>
        <taxon>Fungi</taxon>
        <taxon>Dikarya</taxon>
        <taxon>Basidiomycota</taxon>
        <taxon>Agaricomycotina</taxon>
        <taxon>Agaricomycetes</taxon>
        <taxon>Hymenochaetales</taxon>
        <taxon>Hymenochaetaceae</taxon>
        <taxon>Sanghuangporus</taxon>
    </lineage>
</organism>
<evidence type="ECO:0000313" key="2">
    <source>
        <dbReference type="EMBL" id="OCB91325.1"/>
    </source>
</evidence>
<evidence type="ECO:0000313" key="3">
    <source>
        <dbReference type="Proteomes" id="UP000757232"/>
    </source>
</evidence>
<gene>
    <name evidence="2" type="ORF">A7U60_g1444</name>
</gene>
<sequence length="129" mass="12704">MSTVTVFTHLIHTGGTAPRDEGAAIAAGRLLFALAPAAALLYPDLKYCTIVSPDGPAGPDGPGAAAASGPTGPPAAISAEPPDAAAGPYACLSFRLLSSNFCGSFLCGCIDGCTIGGIESYSCSYCTSS</sequence>
<name>A0A9Q5I4M8_SANBA</name>
<keyword evidence="3" id="KW-1185">Reference proteome</keyword>
<dbReference type="AlphaFoldDB" id="A0A9Q5I4M8"/>
<comment type="caution">
    <text evidence="2">The sequence shown here is derived from an EMBL/GenBank/DDBJ whole genome shotgun (WGS) entry which is preliminary data.</text>
</comment>
<reference evidence="2" key="1">
    <citation type="submission" date="2016-06" db="EMBL/GenBank/DDBJ databases">
        <title>Draft Genome sequence of the fungus Inonotus baumii.</title>
        <authorList>
            <person name="Zhu H."/>
            <person name="Lin W."/>
        </authorList>
    </citation>
    <scope>NUCLEOTIDE SEQUENCE</scope>
    <source>
        <strain evidence="2">821</strain>
    </source>
</reference>
<proteinExistence type="predicted"/>
<evidence type="ECO:0000256" key="1">
    <source>
        <dbReference type="SAM" id="MobiDB-lite"/>
    </source>
</evidence>
<accession>A0A9Q5I4M8</accession>